<evidence type="ECO:0008006" key="3">
    <source>
        <dbReference type="Google" id="ProtNLM"/>
    </source>
</evidence>
<dbReference type="GO" id="GO:0006355">
    <property type="term" value="P:regulation of DNA-templated transcription"/>
    <property type="evidence" value="ECO:0007669"/>
    <property type="project" value="InterPro"/>
</dbReference>
<evidence type="ECO:0000313" key="2">
    <source>
        <dbReference type="Proteomes" id="UP000011740"/>
    </source>
</evidence>
<dbReference type="EMBL" id="AORZ01000095">
    <property type="protein sequence ID" value="EME97936.1"/>
    <property type="molecule type" value="Genomic_DNA"/>
</dbReference>
<dbReference type="PATRIC" id="fig|1223523.3.peg.4856"/>
<name>M3C1W1_STRM1</name>
<organism evidence="1 2">
    <name type="scientific">Streptomyces mobaraensis (strain ATCC 29032 / DSM 40847 / JCM 4168 / NBRC 13819 / NCIMB 11159 / IPCR 16-22)</name>
    <dbReference type="NCBI Taxonomy" id="1223523"/>
    <lineage>
        <taxon>Bacteria</taxon>
        <taxon>Bacillati</taxon>
        <taxon>Actinomycetota</taxon>
        <taxon>Actinomycetes</taxon>
        <taxon>Kitasatosporales</taxon>
        <taxon>Streptomycetaceae</taxon>
        <taxon>Streptomyces</taxon>
    </lineage>
</organism>
<evidence type="ECO:0000313" key="1">
    <source>
        <dbReference type="EMBL" id="EME97936.1"/>
    </source>
</evidence>
<proteinExistence type="predicted"/>
<dbReference type="RefSeq" id="WP_004950581.1">
    <property type="nucleotide sequence ID" value="NZ_AORZ01000095.1"/>
</dbReference>
<dbReference type="InterPro" id="IPR010985">
    <property type="entry name" value="Ribbon_hlx_hlx"/>
</dbReference>
<sequence>MSLNLRLDDDRSAALRERARREGITPRAAALRAVDEYLSATDRRARVRRTAVEQAETWRELLDRLK</sequence>
<dbReference type="Proteomes" id="UP000011740">
    <property type="component" value="Unassembled WGS sequence"/>
</dbReference>
<gene>
    <name evidence="1" type="ORF">H340_23898</name>
</gene>
<dbReference type="STRING" id="1223523.H340_23898"/>
<accession>M3C1W1</accession>
<dbReference type="SUPFAM" id="SSF47598">
    <property type="entry name" value="Ribbon-helix-helix"/>
    <property type="match status" value="1"/>
</dbReference>
<reference evidence="1 2" key="1">
    <citation type="journal article" date="2013" name="Genome Announc.">
        <title>Whole-Genome Shotgun Assembly and Analysis of the Genome of Streptomyces mobaraensis DSM 40847, a Strain for Industrial Production of Microbial Transglutaminase.</title>
        <authorList>
            <person name="Yang H."/>
            <person name="He T."/>
            <person name="Wu W."/>
            <person name="Zhu W."/>
            <person name="Lu B."/>
            <person name="Sun W."/>
        </authorList>
    </citation>
    <scope>NUCLEOTIDE SEQUENCE [LARGE SCALE GENOMIC DNA]</scope>
    <source>
        <strain evidence="1 2">DSM 40847</strain>
    </source>
</reference>
<dbReference type="AlphaFoldDB" id="M3C1W1"/>
<comment type="caution">
    <text evidence="1">The sequence shown here is derived from an EMBL/GenBank/DDBJ whole genome shotgun (WGS) entry which is preliminary data.</text>
</comment>
<protein>
    <recommendedName>
        <fullName evidence="3">Ribbon-helix-helix protein CopG domain-containing protein</fullName>
    </recommendedName>
</protein>